<dbReference type="SUPFAM" id="SSF52821">
    <property type="entry name" value="Rhodanese/Cell cycle control phosphatase"/>
    <property type="match status" value="1"/>
</dbReference>
<dbReference type="Gene3D" id="3.40.250.10">
    <property type="entry name" value="Rhodanese-like domain"/>
    <property type="match status" value="1"/>
</dbReference>
<dbReference type="RefSeq" id="WP_215231551.1">
    <property type="nucleotide sequence ID" value="NZ_CAJRAU010000001.1"/>
</dbReference>
<gene>
    <name evidence="1" type="ORF">DYBT9623_00087</name>
</gene>
<evidence type="ECO:0000313" key="2">
    <source>
        <dbReference type="Proteomes" id="UP000679725"/>
    </source>
</evidence>
<comment type="caution">
    <text evidence="1">The sequence shown here is derived from an EMBL/GenBank/DDBJ whole genome shotgun (WGS) entry which is preliminary data.</text>
</comment>
<accession>A0ABM8UIN7</accession>
<dbReference type="Proteomes" id="UP000679725">
    <property type="component" value="Unassembled WGS sequence"/>
</dbReference>
<keyword evidence="2" id="KW-1185">Reference proteome</keyword>
<name>A0ABM8UIN7_9BACT</name>
<proteinExistence type="predicted"/>
<dbReference type="InterPro" id="IPR036873">
    <property type="entry name" value="Rhodanese-like_dom_sf"/>
</dbReference>
<evidence type="ECO:0000313" key="1">
    <source>
        <dbReference type="EMBL" id="CAG5067367.1"/>
    </source>
</evidence>
<sequence>MKNRKNLQFILVAFGICCASFIAIHEEPWNVFQLMEPKALVDIITDPTQKQPLVISIGPAGLIKGAVEANPAKDKENLTQLRERLSKEPKDKQIVLYCGCCPFKDCPNIRPAFSLLNDMGFKNHKLLNLPTNLKVNWIDKGYPMN</sequence>
<reference evidence="1 2" key="1">
    <citation type="submission" date="2021-04" db="EMBL/GenBank/DDBJ databases">
        <authorList>
            <person name="Rodrigo-Torres L."/>
            <person name="Arahal R. D."/>
            <person name="Lucena T."/>
        </authorList>
    </citation>
    <scope>NUCLEOTIDE SEQUENCE [LARGE SCALE GENOMIC DNA]</scope>
    <source>
        <strain evidence="1 2">CECT 9623</strain>
    </source>
</reference>
<evidence type="ECO:0008006" key="3">
    <source>
        <dbReference type="Google" id="ProtNLM"/>
    </source>
</evidence>
<dbReference type="EMBL" id="CAJRAU010000001">
    <property type="protein sequence ID" value="CAG5067367.1"/>
    <property type="molecule type" value="Genomic_DNA"/>
</dbReference>
<protein>
    <recommendedName>
        <fullName evidence="3">Rhodanese domain-containing protein</fullName>
    </recommendedName>
</protein>
<organism evidence="1 2">
    <name type="scientific">Dyadobacter linearis</name>
    <dbReference type="NCBI Taxonomy" id="2823330"/>
    <lineage>
        <taxon>Bacteria</taxon>
        <taxon>Pseudomonadati</taxon>
        <taxon>Bacteroidota</taxon>
        <taxon>Cytophagia</taxon>
        <taxon>Cytophagales</taxon>
        <taxon>Spirosomataceae</taxon>
        <taxon>Dyadobacter</taxon>
    </lineage>
</organism>